<dbReference type="SUPFAM" id="SSF51556">
    <property type="entry name" value="Metallo-dependent hydrolases"/>
    <property type="match status" value="1"/>
</dbReference>
<evidence type="ECO:0000256" key="3">
    <source>
        <dbReference type="PIRSR" id="PIRSR005902-1"/>
    </source>
</evidence>
<dbReference type="FunFam" id="3.20.20.140:FF:000005">
    <property type="entry name" value="TatD family hydrolase"/>
    <property type="match status" value="1"/>
</dbReference>
<dbReference type="NCBIfam" id="TIGR00010">
    <property type="entry name" value="YchF/TatD family DNA exonuclease"/>
    <property type="match status" value="1"/>
</dbReference>
<evidence type="ECO:0000313" key="4">
    <source>
        <dbReference type="EMBL" id="KKU44354.1"/>
    </source>
</evidence>
<sequence>MRAVDTHAHLDFSQFDADRADLIAKLAEEKVGVINIATDFESNQKVVDLATKNNLIWAVVGLHPTEISSDTLANLAPQLERLKTLAQANPKVVAIGEVGLDYYREDSKNQAETQKAVLRQFLTLAIELNLPVVFHCRDAYGDLLTILADYPGTRGVVHCFTGNIDEAKRFLDLGLFISFTATITYPANDSQRQAVSAVPSEKILLETDCPFLVPASRRGQRNDPLTIFEIAQTIAEMKKIDQAEVLKLTTDNAVRLFGLNVA</sequence>
<dbReference type="PATRIC" id="fig|1618335.3.peg.129"/>
<feature type="binding site" evidence="3">
    <location>
        <position position="7"/>
    </location>
    <ligand>
        <name>a divalent metal cation</name>
        <dbReference type="ChEBI" id="CHEBI:60240"/>
        <label>1</label>
    </ligand>
</feature>
<dbReference type="GO" id="GO:0004536">
    <property type="term" value="F:DNA nuclease activity"/>
    <property type="evidence" value="ECO:0007669"/>
    <property type="project" value="InterPro"/>
</dbReference>
<protein>
    <submittedName>
        <fullName evidence="4">TatD-related deoxyribonuclease</fullName>
    </submittedName>
</protein>
<evidence type="ECO:0000313" key="5">
    <source>
        <dbReference type="Proteomes" id="UP000034487"/>
    </source>
</evidence>
<proteinExistence type="predicted"/>
<dbReference type="InterPro" id="IPR001130">
    <property type="entry name" value="TatD-like"/>
</dbReference>
<dbReference type="CDD" id="cd01310">
    <property type="entry name" value="TatD_DNAse"/>
    <property type="match status" value="1"/>
</dbReference>
<name>A0A0G1QH82_9BACT</name>
<dbReference type="GO" id="GO:0016788">
    <property type="term" value="F:hydrolase activity, acting on ester bonds"/>
    <property type="evidence" value="ECO:0007669"/>
    <property type="project" value="InterPro"/>
</dbReference>
<reference evidence="4 5" key="1">
    <citation type="journal article" date="2015" name="Nature">
        <title>rRNA introns, odd ribosomes, and small enigmatic genomes across a large radiation of phyla.</title>
        <authorList>
            <person name="Brown C.T."/>
            <person name="Hug L.A."/>
            <person name="Thomas B.C."/>
            <person name="Sharon I."/>
            <person name="Castelle C.J."/>
            <person name="Singh A."/>
            <person name="Wilkins M.J."/>
            <person name="Williams K.H."/>
            <person name="Banfield J.F."/>
        </authorList>
    </citation>
    <scope>NUCLEOTIDE SEQUENCE [LARGE SCALE GENOMIC DNA]</scope>
</reference>
<dbReference type="PANTHER" id="PTHR46124">
    <property type="entry name" value="D-AMINOACYL-TRNA DEACYLASE"/>
    <property type="match status" value="1"/>
</dbReference>
<dbReference type="InterPro" id="IPR032466">
    <property type="entry name" value="Metal_Hydrolase"/>
</dbReference>
<keyword evidence="2" id="KW-0378">Hydrolase</keyword>
<evidence type="ECO:0000256" key="1">
    <source>
        <dbReference type="ARBA" id="ARBA00022723"/>
    </source>
</evidence>
<organism evidence="4 5">
    <name type="scientific">Berkelbacteria bacterium GW2011_GWA2_46_7</name>
    <dbReference type="NCBI Taxonomy" id="1618335"/>
    <lineage>
        <taxon>Bacteria</taxon>
        <taxon>Candidatus Berkelbacteria</taxon>
    </lineage>
</organism>
<dbReference type="Gene3D" id="3.20.20.140">
    <property type="entry name" value="Metal-dependent hydrolases"/>
    <property type="match status" value="1"/>
</dbReference>
<dbReference type="GO" id="GO:0005829">
    <property type="term" value="C:cytosol"/>
    <property type="evidence" value="ECO:0007669"/>
    <property type="project" value="TreeGrafter"/>
</dbReference>
<dbReference type="AlphaFoldDB" id="A0A0G1QH82"/>
<dbReference type="EMBL" id="LCMV01000008">
    <property type="protein sequence ID" value="KKU44354.1"/>
    <property type="molecule type" value="Genomic_DNA"/>
</dbReference>
<dbReference type="PIRSF" id="PIRSF005902">
    <property type="entry name" value="DNase_TatD"/>
    <property type="match status" value="1"/>
</dbReference>
<dbReference type="Proteomes" id="UP000034487">
    <property type="component" value="Unassembled WGS sequence"/>
</dbReference>
<feature type="binding site" evidence="3">
    <location>
        <position position="208"/>
    </location>
    <ligand>
        <name>a divalent metal cation</name>
        <dbReference type="ChEBI" id="CHEBI:60240"/>
        <label>1</label>
    </ligand>
</feature>
<feature type="binding site" evidence="3">
    <location>
        <position position="97"/>
    </location>
    <ligand>
        <name>a divalent metal cation</name>
        <dbReference type="ChEBI" id="CHEBI:60240"/>
        <label>1</label>
    </ligand>
</feature>
<accession>A0A0G1QH82</accession>
<feature type="binding site" evidence="3">
    <location>
        <position position="158"/>
    </location>
    <ligand>
        <name>a divalent metal cation</name>
        <dbReference type="ChEBI" id="CHEBI:60240"/>
        <label>2</label>
    </ligand>
</feature>
<dbReference type="PANTHER" id="PTHR46124:SF2">
    <property type="entry name" value="D-AMINOACYL-TRNA DEACYLASE"/>
    <property type="match status" value="1"/>
</dbReference>
<feature type="binding site" evidence="3">
    <location>
        <position position="9"/>
    </location>
    <ligand>
        <name>a divalent metal cation</name>
        <dbReference type="ChEBI" id="CHEBI:60240"/>
        <label>1</label>
    </ligand>
</feature>
<dbReference type="Pfam" id="PF01026">
    <property type="entry name" value="TatD_DNase"/>
    <property type="match status" value="1"/>
</dbReference>
<dbReference type="GO" id="GO:0046872">
    <property type="term" value="F:metal ion binding"/>
    <property type="evidence" value="ECO:0007669"/>
    <property type="project" value="UniProtKB-KW"/>
</dbReference>
<comment type="caution">
    <text evidence="4">The sequence shown here is derived from an EMBL/GenBank/DDBJ whole genome shotgun (WGS) entry which is preliminary data.</text>
</comment>
<dbReference type="InterPro" id="IPR018228">
    <property type="entry name" value="DNase_TatD-rel_CS"/>
</dbReference>
<feature type="binding site" evidence="3">
    <location>
        <position position="135"/>
    </location>
    <ligand>
        <name>a divalent metal cation</name>
        <dbReference type="ChEBI" id="CHEBI:60240"/>
        <label>2</label>
    </ligand>
</feature>
<gene>
    <name evidence="4" type="ORF">UX60_C0008G0008</name>
</gene>
<evidence type="ECO:0000256" key="2">
    <source>
        <dbReference type="ARBA" id="ARBA00022801"/>
    </source>
</evidence>
<dbReference type="InterPro" id="IPR015991">
    <property type="entry name" value="TatD/YcfH-like"/>
</dbReference>
<keyword evidence="1 3" id="KW-0479">Metal-binding</keyword>
<dbReference type="PROSITE" id="PS01091">
    <property type="entry name" value="TATD_3"/>
    <property type="match status" value="1"/>
</dbReference>